<proteinExistence type="predicted"/>
<evidence type="ECO:0000313" key="1">
    <source>
        <dbReference type="EMBL" id="GAF75155.1"/>
    </source>
</evidence>
<sequence>MSTTIPSGSRIAFKVNGVKVAFATGVSFDVSYSTVPIQVLDQPDVVEHVETGYDVSFSAAKFRVPNKSLKQLGIEPSLETLLTRPELEAEIYDRISNVTLVRFIGVKLSGNSSAANARDVMSENLTFVARKAVDESGT</sequence>
<reference evidence="1" key="1">
    <citation type="journal article" date="2014" name="Front. Microbiol.">
        <title>High frequency of phylogenetically diverse reductive dehalogenase-homologous genes in deep subseafloor sedimentary metagenomes.</title>
        <authorList>
            <person name="Kawai M."/>
            <person name="Futagami T."/>
            <person name="Toyoda A."/>
            <person name="Takaki Y."/>
            <person name="Nishi S."/>
            <person name="Hori S."/>
            <person name="Arai W."/>
            <person name="Tsubouchi T."/>
            <person name="Morono Y."/>
            <person name="Uchiyama I."/>
            <person name="Ito T."/>
            <person name="Fujiyama A."/>
            <person name="Inagaki F."/>
            <person name="Takami H."/>
        </authorList>
    </citation>
    <scope>NUCLEOTIDE SEQUENCE</scope>
    <source>
        <strain evidence="1">Expedition CK06-06</strain>
    </source>
</reference>
<organism evidence="1">
    <name type="scientific">marine sediment metagenome</name>
    <dbReference type="NCBI Taxonomy" id="412755"/>
    <lineage>
        <taxon>unclassified sequences</taxon>
        <taxon>metagenomes</taxon>
        <taxon>ecological metagenomes</taxon>
    </lineage>
</organism>
<accession>X0TGE7</accession>
<protein>
    <submittedName>
        <fullName evidence="1">Uncharacterized protein</fullName>
    </submittedName>
</protein>
<name>X0TGE7_9ZZZZ</name>
<comment type="caution">
    <text evidence="1">The sequence shown here is derived from an EMBL/GenBank/DDBJ whole genome shotgun (WGS) entry which is preliminary data.</text>
</comment>
<dbReference type="Pfam" id="PF26461">
    <property type="entry name" value="Phi812_tail_tube"/>
    <property type="match status" value="1"/>
</dbReference>
<dbReference type="EMBL" id="BARS01008185">
    <property type="protein sequence ID" value="GAF75155.1"/>
    <property type="molecule type" value="Genomic_DNA"/>
</dbReference>
<dbReference type="AlphaFoldDB" id="X0TGE7"/>
<dbReference type="InterPro" id="IPR058640">
    <property type="entry name" value="Phi812_tail_tube"/>
</dbReference>
<gene>
    <name evidence="1" type="ORF">S01H1_15661</name>
</gene>